<protein>
    <recommendedName>
        <fullName evidence="3">GFO/IDH/MocA-like oxidoreductase domain-containing protein</fullName>
    </recommendedName>
</protein>
<name>A0A814ZY28_9BILA</name>
<dbReference type="InterPro" id="IPR050463">
    <property type="entry name" value="Gfo/Idh/MocA_oxidrdct_glycsds"/>
</dbReference>
<dbReference type="AlphaFoldDB" id="A0A814ZY28"/>
<evidence type="ECO:0000256" key="2">
    <source>
        <dbReference type="ARBA" id="ARBA00023002"/>
    </source>
</evidence>
<evidence type="ECO:0000313" key="4">
    <source>
        <dbReference type="EMBL" id="CAF1250013.1"/>
    </source>
</evidence>
<gene>
    <name evidence="4" type="ORF">GPM918_LOCUS26086</name>
    <name evidence="5" type="ORF">SRO942_LOCUS26175</name>
</gene>
<dbReference type="SUPFAM" id="SSF51735">
    <property type="entry name" value="NAD(P)-binding Rossmann-fold domains"/>
    <property type="match status" value="1"/>
</dbReference>
<proteinExistence type="inferred from homology"/>
<accession>A0A814ZY28</accession>
<dbReference type="PANTHER" id="PTHR43818:SF11">
    <property type="entry name" value="BCDNA.GH03377"/>
    <property type="match status" value="1"/>
</dbReference>
<feature type="non-terminal residue" evidence="4">
    <location>
        <position position="1"/>
    </location>
</feature>
<comment type="similarity">
    <text evidence="1">Belongs to the Gfo/Idh/MocA family.</text>
</comment>
<dbReference type="InterPro" id="IPR036291">
    <property type="entry name" value="NAD(P)-bd_dom_sf"/>
</dbReference>
<dbReference type="InterPro" id="IPR055170">
    <property type="entry name" value="GFO_IDH_MocA-like_dom"/>
</dbReference>
<dbReference type="Gene3D" id="3.30.360.10">
    <property type="entry name" value="Dihydrodipicolinate Reductase, domain 2"/>
    <property type="match status" value="1"/>
</dbReference>
<dbReference type="Proteomes" id="UP000663829">
    <property type="component" value="Unassembled WGS sequence"/>
</dbReference>
<dbReference type="OrthoDB" id="446809at2759"/>
<dbReference type="PANTHER" id="PTHR43818">
    <property type="entry name" value="BCDNA.GH03377"/>
    <property type="match status" value="1"/>
</dbReference>
<comment type="caution">
    <text evidence="4">The sequence shown here is derived from an EMBL/GenBank/DDBJ whole genome shotgun (WGS) entry which is preliminary data.</text>
</comment>
<keyword evidence="2" id="KW-0560">Oxidoreductase</keyword>
<evidence type="ECO:0000256" key="1">
    <source>
        <dbReference type="ARBA" id="ARBA00010928"/>
    </source>
</evidence>
<dbReference type="Gene3D" id="3.40.50.720">
    <property type="entry name" value="NAD(P)-binding Rossmann-like Domain"/>
    <property type="match status" value="1"/>
</dbReference>
<dbReference type="GO" id="GO:0016491">
    <property type="term" value="F:oxidoreductase activity"/>
    <property type="evidence" value="ECO:0007669"/>
    <property type="project" value="UniProtKB-KW"/>
</dbReference>
<feature type="domain" description="GFO/IDH/MocA-like oxidoreductase" evidence="3">
    <location>
        <begin position="141"/>
        <end position="266"/>
    </location>
</feature>
<dbReference type="Pfam" id="PF22725">
    <property type="entry name" value="GFO_IDH_MocA_C3"/>
    <property type="match status" value="1"/>
</dbReference>
<evidence type="ECO:0000259" key="3">
    <source>
        <dbReference type="Pfam" id="PF22725"/>
    </source>
</evidence>
<dbReference type="EMBL" id="CAJNOQ010010374">
    <property type="protein sequence ID" value="CAF1250013.1"/>
    <property type="molecule type" value="Genomic_DNA"/>
</dbReference>
<reference evidence="4" key="1">
    <citation type="submission" date="2021-02" db="EMBL/GenBank/DDBJ databases">
        <authorList>
            <person name="Nowell W R."/>
        </authorList>
    </citation>
    <scope>NUCLEOTIDE SEQUENCE</scope>
</reference>
<organism evidence="4 6">
    <name type="scientific">Didymodactylos carnosus</name>
    <dbReference type="NCBI Taxonomy" id="1234261"/>
    <lineage>
        <taxon>Eukaryota</taxon>
        <taxon>Metazoa</taxon>
        <taxon>Spiralia</taxon>
        <taxon>Gnathifera</taxon>
        <taxon>Rotifera</taxon>
        <taxon>Eurotatoria</taxon>
        <taxon>Bdelloidea</taxon>
        <taxon>Philodinida</taxon>
        <taxon>Philodinidae</taxon>
        <taxon>Didymodactylos</taxon>
    </lineage>
</organism>
<evidence type="ECO:0000313" key="5">
    <source>
        <dbReference type="EMBL" id="CAF4018758.1"/>
    </source>
</evidence>
<dbReference type="EMBL" id="CAJOBC010014169">
    <property type="protein sequence ID" value="CAF4018758.1"/>
    <property type="molecule type" value="Genomic_DNA"/>
</dbReference>
<evidence type="ECO:0000313" key="6">
    <source>
        <dbReference type="Proteomes" id="UP000663829"/>
    </source>
</evidence>
<dbReference type="SUPFAM" id="SSF55347">
    <property type="entry name" value="Glyceraldehyde-3-phosphate dehydrogenase-like, C-terminal domain"/>
    <property type="match status" value="1"/>
</dbReference>
<sequence>MPGPPPVVILGTLPIIEICVPLLRQFGFQVIHLWSPKRFTSLTKKLVQDQLKLDSYSCSTYSLEQILSTSSQPLLVWVCVEPDQHLSLISKIIEQKHHFVFLSPFTLDTRELSQIIQKSTLNKTTLNCFCYLFAFLPTYIKLKRMLQDDKENIGDILLVDLRVKCSSLSSTSDPYPYWINDTMSGGILSRFGSLSLALLCYLLGSSYTILSIRNAQIKTYQNNSRIDDYCSFQLNYSSNLTVNVTINSNAHCSYTQELVMYCSKACLIVQDYKLSIKR</sequence>
<dbReference type="Proteomes" id="UP000681722">
    <property type="component" value="Unassembled WGS sequence"/>
</dbReference>
<keyword evidence="6" id="KW-1185">Reference proteome</keyword>